<evidence type="ECO:0000313" key="3">
    <source>
        <dbReference type="Proteomes" id="UP000248926"/>
    </source>
</evidence>
<dbReference type="PANTHER" id="PTHR13696:SF99">
    <property type="entry name" value="COBYRINIC ACID AC-DIAMIDE SYNTHASE"/>
    <property type="match status" value="1"/>
</dbReference>
<dbReference type="InterPro" id="IPR025669">
    <property type="entry name" value="AAA_dom"/>
</dbReference>
<organism evidence="2 3">
    <name type="scientific">Dyella jiangningensis</name>
    <dbReference type="NCBI Taxonomy" id="1379159"/>
    <lineage>
        <taxon>Bacteria</taxon>
        <taxon>Pseudomonadati</taxon>
        <taxon>Pseudomonadota</taxon>
        <taxon>Gammaproteobacteria</taxon>
        <taxon>Lysobacterales</taxon>
        <taxon>Rhodanobacteraceae</taxon>
        <taxon>Dyella</taxon>
    </lineage>
</organism>
<evidence type="ECO:0000259" key="1">
    <source>
        <dbReference type="Pfam" id="PF13614"/>
    </source>
</evidence>
<dbReference type="InterPro" id="IPR050678">
    <property type="entry name" value="DNA_Partitioning_ATPase"/>
</dbReference>
<evidence type="ECO:0000313" key="2">
    <source>
        <dbReference type="EMBL" id="RAO78052.1"/>
    </source>
</evidence>
<dbReference type="AlphaFoldDB" id="A0A328PC05"/>
<keyword evidence="3" id="KW-1185">Reference proteome</keyword>
<accession>A0A328PC05</accession>
<dbReference type="Gene3D" id="3.40.50.300">
    <property type="entry name" value="P-loop containing nucleotide triphosphate hydrolases"/>
    <property type="match status" value="1"/>
</dbReference>
<dbReference type="SUPFAM" id="SSF52540">
    <property type="entry name" value="P-loop containing nucleoside triphosphate hydrolases"/>
    <property type="match status" value="1"/>
</dbReference>
<comment type="caution">
    <text evidence="2">The sequence shown here is derived from an EMBL/GenBank/DDBJ whole genome shotgun (WGS) entry which is preliminary data.</text>
</comment>
<dbReference type="OrthoDB" id="9815116at2"/>
<dbReference type="Proteomes" id="UP000248926">
    <property type="component" value="Unassembled WGS sequence"/>
</dbReference>
<dbReference type="RefSeq" id="WP_111982522.1">
    <property type="nucleotide sequence ID" value="NZ_NFZS01000001.1"/>
</dbReference>
<feature type="domain" description="AAA" evidence="1">
    <location>
        <begin position="2"/>
        <end position="189"/>
    </location>
</feature>
<dbReference type="EMBL" id="NFZS01000001">
    <property type="protein sequence ID" value="RAO78052.1"/>
    <property type="molecule type" value="Genomic_DNA"/>
</dbReference>
<sequence length="334" mass="37688">MILGIFNNKGGVGKTTYLYHIAYSLARRGIRVLLVDADPQCNLTAYCLPDNAVERAWRPDRGNSIFLAIEPLHESMGDIRNRGPLQPNPDHYPTLWLVPGDPALSRFEDTLGDTWNRARGGNPADLRKQSGIYRYVKWAEAQVDAQVTFIDMGPNLGPLNRTTLTSCDDFIVPISPDLFSIRGTQNLGEKLVGWRQEWDIIRTAGQLEDIDLPKGSPRFLGYVRQQYNTRNNEEGMTRGWQIFGGRVEEAVQENIVNKLRPLRQVITWDDGSYDLGAIPNLHSLVPYSQEARKPIYDCTAQDGLMGAHVQRARNTEELFFQMTETIIGLVEEAA</sequence>
<protein>
    <submittedName>
        <fullName evidence="2">Cobyrinic acid a,c-diamide synthase</fullName>
    </submittedName>
</protein>
<dbReference type="CDD" id="cd02042">
    <property type="entry name" value="ParAB_family"/>
    <property type="match status" value="1"/>
</dbReference>
<dbReference type="InterPro" id="IPR027417">
    <property type="entry name" value="P-loop_NTPase"/>
</dbReference>
<gene>
    <name evidence="2" type="ORF">CA260_09555</name>
</gene>
<proteinExistence type="predicted"/>
<dbReference type="Pfam" id="PF13614">
    <property type="entry name" value="AAA_31"/>
    <property type="match status" value="1"/>
</dbReference>
<dbReference type="PANTHER" id="PTHR13696">
    <property type="entry name" value="P-LOOP CONTAINING NUCLEOSIDE TRIPHOSPHATE HYDROLASE"/>
    <property type="match status" value="1"/>
</dbReference>
<name>A0A328PC05_9GAMM</name>
<reference evidence="2 3" key="1">
    <citation type="journal article" date="2018" name="Genet. Mol. Biol.">
        <title>The genome sequence of Dyella jiangningensis FCAV SCS01 from a lignocellulose-decomposing microbial consortium metagenome reveals potential for biotechnological applications.</title>
        <authorList>
            <person name="Desiderato J.G."/>
            <person name="Alvarenga D.O."/>
            <person name="Constancio M.T.L."/>
            <person name="Alves L.M.C."/>
            <person name="Varani A.M."/>
        </authorList>
    </citation>
    <scope>NUCLEOTIDE SEQUENCE [LARGE SCALE GENOMIC DNA]</scope>
    <source>
        <strain evidence="2 3">FCAV SCS01</strain>
    </source>
</reference>